<dbReference type="Pfam" id="PF05920">
    <property type="entry name" value="Homeobox_KN"/>
    <property type="match status" value="1"/>
</dbReference>
<dbReference type="PANTHER" id="PTHR11850">
    <property type="entry name" value="HOMEOBOX PROTEIN TRANSCRIPTION FACTORS"/>
    <property type="match status" value="1"/>
</dbReference>
<feature type="domain" description="Homeobox" evidence="5">
    <location>
        <begin position="79"/>
        <end position="142"/>
    </location>
</feature>
<dbReference type="InterPro" id="IPR050224">
    <property type="entry name" value="TALE_homeobox"/>
</dbReference>
<proteinExistence type="predicted"/>
<keyword evidence="2 4" id="KW-0371">Homeobox</keyword>
<dbReference type="OrthoDB" id="10056939at2759"/>
<dbReference type="EMBL" id="MU006598">
    <property type="protein sequence ID" value="KAF2743265.1"/>
    <property type="molecule type" value="Genomic_DNA"/>
</dbReference>
<dbReference type="CDD" id="cd00086">
    <property type="entry name" value="homeodomain"/>
    <property type="match status" value="1"/>
</dbReference>
<evidence type="ECO:0000313" key="6">
    <source>
        <dbReference type="EMBL" id="KAF2743265.1"/>
    </source>
</evidence>
<dbReference type="Gene3D" id="1.10.10.60">
    <property type="entry name" value="Homeodomain-like"/>
    <property type="match status" value="1"/>
</dbReference>
<keyword evidence="1 4" id="KW-0238">DNA-binding</keyword>
<dbReference type="PROSITE" id="PS50071">
    <property type="entry name" value="HOMEOBOX_2"/>
    <property type="match status" value="1"/>
</dbReference>
<name>A0A6A6UYL6_9PLEO</name>
<sequence>MRPARQVPQPVYLPRPAVIYSTVPPPVQPSAHVPVSFSVQLLPHLPDPDPLPPSPYSAYHIQAYGYPEEARAMYQHGRNTPIRRRGSLPKLWTNTFKAWLIRNRDNPYPSDEQKQEWQRASGLSMTQISNWFINGRRRVLRRRNRDDLDLSD</sequence>
<dbReference type="SMART" id="SM00389">
    <property type="entry name" value="HOX"/>
    <property type="match status" value="1"/>
</dbReference>
<evidence type="ECO:0000256" key="2">
    <source>
        <dbReference type="ARBA" id="ARBA00023155"/>
    </source>
</evidence>
<reference evidence="6" key="1">
    <citation type="journal article" date="2020" name="Stud. Mycol.">
        <title>101 Dothideomycetes genomes: a test case for predicting lifestyles and emergence of pathogens.</title>
        <authorList>
            <person name="Haridas S."/>
            <person name="Albert R."/>
            <person name="Binder M."/>
            <person name="Bloem J."/>
            <person name="Labutti K."/>
            <person name="Salamov A."/>
            <person name="Andreopoulos B."/>
            <person name="Baker S."/>
            <person name="Barry K."/>
            <person name="Bills G."/>
            <person name="Bluhm B."/>
            <person name="Cannon C."/>
            <person name="Castanera R."/>
            <person name="Culley D."/>
            <person name="Daum C."/>
            <person name="Ezra D."/>
            <person name="Gonzalez J."/>
            <person name="Henrissat B."/>
            <person name="Kuo A."/>
            <person name="Liang C."/>
            <person name="Lipzen A."/>
            <person name="Lutzoni F."/>
            <person name="Magnuson J."/>
            <person name="Mondo S."/>
            <person name="Nolan M."/>
            <person name="Ohm R."/>
            <person name="Pangilinan J."/>
            <person name="Park H.-J."/>
            <person name="Ramirez L."/>
            <person name="Alfaro M."/>
            <person name="Sun H."/>
            <person name="Tritt A."/>
            <person name="Yoshinaga Y."/>
            <person name="Zwiers L.-H."/>
            <person name="Turgeon B."/>
            <person name="Goodwin S."/>
            <person name="Spatafora J."/>
            <person name="Crous P."/>
            <person name="Grigoriev I."/>
        </authorList>
    </citation>
    <scope>NUCLEOTIDE SEQUENCE</scope>
    <source>
        <strain evidence="6">CBS 119925</strain>
    </source>
</reference>
<dbReference type="InterPro" id="IPR001356">
    <property type="entry name" value="HD"/>
</dbReference>
<dbReference type="SUPFAM" id="SSF46689">
    <property type="entry name" value="Homeodomain-like"/>
    <property type="match status" value="1"/>
</dbReference>
<evidence type="ECO:0000256" key="4">
    <source>
        <dbReference type="PROSITE-ProRule" id="PRU00108"/>
    </source>
</evidence>
<comment type="subcellular location">
    <subcellularLocation>
        <location evidence="4">Nucleus</location>
    </subcellularLocation>
</comment>
<evidence type="ECO:0000259" key="5">
    <source>
        <dbReference type="PROSITE" id="PS50071"/>
    </source>
</evidence>
<dbReference type="Proteomes" id="UP000799440">
    <property type="component" value="Unassembled WGS sequence"/>
</dbReference>
<feature type="DNA-binding region" description="Homeobox" evidence="4">
    <location>
        <begin position="81"/>
        <end position="143"/>
    </location>
</feature>
<evidence type="ECO:0000313" key="7">
    <source>
        <dbReference type="Proteomes" id="UP000799440"/>
    </source>
</evidence>
<protein>
    <recommendedName>
        <fullName evidence="5">Homeobox domain-containing protein</fullName>
    </recommendedName>
</protein>
<dbReference type="InterPro" id="IPR009057">
    <property type="entry name" value="Homeodomain-like_sf"/>
</dbReference>
<evidence type="ECO:0000256" key="3">
    <source>
        <dbReference type="ARBA" id="ARBA00023242"/>
    </source>
</evidence>
<dbReference type="GO" id="GO:0003677">
    <property type="term" value="F:DNA binding"/>
    <property type="evidence" value="ECO:0007669"/>
    <property type="project" value="UniProtKB-UniRule"/>
</dbReference>
<organism evidence="6 7">
    <name type="scientific">Sporormia fimetaria CBS 119925</name>
    <dbReference type="NCBI Taxonomy" id="1340428"/>
    <lineage>
        <taxon>Eukaryota</taxon>
        <taxon>Fungi</taxon>
        <taxon>Dikarya</taxon>
        <taxon>Ascomycota</taxon>
        <taxon>Pezizomycotina</taxon>
        <taxon>Dothideomycetes</taxon>
        <taxon>Pleosporomycetidae</taxon>
        <taxon>Pleosporales</taxon>
        <taxon>Sporormiaceae</taxon>
        <taxon>Sporormia</taxon>
    </lineage>
</organism>
<dbReference type="GO" id="GO:0005634">
    <property type="term" value="C:nucleus"/>
    <property type="evidence" value="ECO:0007669"/>
    <property type="project" value="UniProtKB-SubCell"/>
</dbReference>
<keyword evidence="7" id="KW-1185">Reference proteome</keyword>
<evidence type="ECO:0000256" key="1">
    <source>
        <dbReference type="ARBA" id="ARBA00023125"/>
    </source>
</evidence>
<keyword evidence="3 4" id="KW-0539">Nucleus</keyword>
<accession>A0A6A6UYL6</accession>
<gene>
    <name evidence="6" type="ORF">M011DRAFT_222651</name>
</gene>
<dbReference type="InterPro" id="IPR008422">
    <property type="entry name" value="KN_HD"/>
</dbReference>
<dbReference type="GO" id="GO:0006355">
    <property type="term" value="P:regulation of DNA-templated transcription"/>
    <property type="evidence" value="ECO:0007669"/>
    <property type="project" value="InterPro"/>
</dbReference>
<dbReference type="AlphaFoldDB" id="A0A6A6UYL6"/>